<protein>
    <recommendedName>
        <fullName evidence="12">ATP synthase complex subunit 8</fullName>
    </recommendedName>
</protein>
<keyword evidence="6 12" id="KW-0812">Transmembrane</keyword>
<feature type="transmembrane region" description="Helical" evidence="13">
    <location>
        <begin position="7"/>
        <end position="30"/>
    </location>
</feature>
<dbReference type="GO" id="GO:0045259">
    <property type="term" value="C:proton-transporting ATP synthase complex"/>
    <property type="evidence" value="ECO:0007669"/>
    <property type="project" value="UniProtKB-KW"/>
</dbReference>
<evidence type="ECO:0000256" key="12">
    <source>
        <dbReference type="RuleBase" id="RU003661"/>
    </source>
</evidence>
<sequence>MPQMAPLLWLYLFFFFLTSLILVLILNFFIKPFETITPPTHSVSATQKLWKL</sequence>
<dbReference type="InterPro" id="IPR001421">
    <property type="entry name" value="ATP8_metazoa"/>
</dbReference>
<evidence type="ECO:0000256" key="10">
    <source>
        <dbReference type="ARBA" id="ARBA00023128"/>
    </source>
</evidence>
<evidence type="ECO:0000256" key="4">
    <source>
        <dbReference type="ARBA" id="ARBA00022448"/>
    </source>
</evidence>
<geneLocation type="mitochondrion" evidence="14"/>
<dbReference type="GeneID" id="37621272"/>
<evidence type="ECO:0000256" key="8">
    <source>
        <dbReference type="ARBA" id="ARBA00022989"/>
    </source>
</evidence>
<evidence type="ECO:0000313" key="14">
    <source>
        <dbReference type="EMBL" id="AUN45024.1"/>
    </source>
</evidence>
<keyword evidence="5 12" id="KW-0138">CF(0)</keyword>
<keyword evidence="11 13" id="KW-0472">Membrane</keyword>
<evidence type="ECO:0000256" key="7">
    <source>
        <dbReference type="ARBA" id="ARBA00022781"/>
    </source>
</evidence>
<name>A0A343S8P9_9EUCA</name>
<evidence type="ECO:0000256" key="5">
    <source>
        <dbReference type="ARBA" id="ARBA00022547"/>
    </source>
</evidence>
<gene>
    <name evidence="14" type="primary">atp8</name>
</gene>
<keyword evidence="4 12" id="KW-0813">Transport</keyword>
<dbReference type="GO" id="GO:0015078">
    <property type="term" value="F:proton transmembrane transporter activity"/>
    <property type="evidence" value="ECO:0007669"/>
    <property type="project" value="InterPro"/>
</dbReference>
<organism evidence="14">
    <name type="scientific">Epixanthus frontalis</name>
    <dbReference type="NCBI Taxonomy" id="864873"/>
    <lineage>
        <taxon>Eukaryota</taxon>
        <taxon>Metazoa</taxon>
        <taxon>Ecdysozoa</taxon>
        <taxon>Arthropoda</taxon>
        <taxon>Crustacea</taxon>
        <taxon>Multicrustacea</taxon>
        <taxon>Malacostraca</taxon>
        <taxon>Eumalacostraca</taxon>
        <taxon>Eucarida</taxon>
        <taxon>Decapoda</taxon>
        <taxon>Pleocyemata</taxon>
        <taxon>Brachyura</taxon>
        <taxon>Eubrachyura</taxon>
        <taxon>Xanthoidea</taxon>
        <taxon>Oziidae</taxon>
        <taxon>Epixanthus</taxon>
    </lineage>
</organism>
<keyword evidence="7 12" id="KW-0375">Hydrogen ion transport</keyword>
<evidence type="ECO:0000256" key="6">
    <source>
        <dbReference type="ARBA" id="ARBA00022692"/>
    </source>
</evidence>
<accession>A0A343S8P9</accession>
<keyword evidence="9 12" id="KW-0406">Ion transport</keyword>
<comment type="similarity">
    <text evidence="2 12">Belongs to the ATPase protein 8 family.</text>
</comment>
<keyword evidence="8 13" id="KW-1133">Transmembrane helix</keyword>
<comment type="subunit">
    <text evidence="3">F-type ATPases have 2 components, CF(1) - the catalytic core - and CF(0) - the membrane proton channel.</text>
</comment>
<dbReference type="GO" id="GO:0031966">
    <property type="term" value="C:mitochondrial membrane"/>
    <property type="evidence" value="ECO:0007669"/>
    <property type="project" value="UniProtKB-SubCell"/>
</dbReference>
<dbReference type="GO" id="GO:0015986">
    <property type="term" value="P:proton motive force-driven ATP synthesis"/>
    <property type="evidence" value="ECO:0007669"/>
    <property type="project" value="InterPro"/>
</dbReference>
<dbReference type="RefSeq" id="YP_009509607.1">
    <property type="nucleotide sequence ID" value="NC_039110.1"/>
</dbReference>
<evidence type="ECO:0000256" key="11">
    <source>
        <dbReference type="ARBA" id="ARBA00023136"/>
    </source>
</evidence>
<evidence type="ECO:0000256" key="2">
    <source>
        <dbReference type="ARBA" id="ARBA00008892"/>
    </source>
</evidence>
<dbReference type="AlphaFoldDB" id="A0A343S8P9"/>
<reference evidence="14" key="1">
    <citation type="journal article" date="2018" name="Mol. Phylogenet. Evol.">
        <title>ORDER within the chaos: Insights into phylogenetic relationships within the Anomura (Crustacea: Decapoda) from mitochondrial sequences and gene order rearrangements.</title>
        <authorList>
            <person name="Tan M.H."/>
            <person name="Gan H.M."/>
            <person name="Lee Y.P."/>
            <person name="Linton S."/>
            <person name="Grandjean F."/>
            <person name="Bartholomei-Santos M.L."/>
            <person name="Miller A.D."/>
            <person name="Austin C.M."/>
        </authorList>
    </citation>
    <scope>NUCLEOTIDE SEQUENCE</scope>
</reference>
<dbReference type="Pfam" id="PF00895">
    <property type="entry name" value="ATP-synt_8"/>
    <property type="match status" value="1"/>
</dbReference>
<evidence type="ECO:0000256" key="13">
    <source>
        <dbReference type="SAM" id="Phobius"/>
    </source>
</evidence>
<keyword evidence="10 12" id="KW-0496">Mitochondrion</keyword>
<proteinExistence type="inferred from homology"/>
<evidence type="ECO:0000256" key="1">
    <source>
        <dbReference type="ARBA" id="ARBA00004304"/>
    </source>
</evidence>
<evidence type="ECO:0000256" key="9">
    <source>
        <dbReference type="ARBA" id="ARBA00023065"/>
    </source>
</evidence>
<comment type="subcellular location">
    <subcellularLocation>
        <location evidence="1 12">Mitochondrion membrane</location>
        <topology evidence="1 12">Single-pass membrane protein</topology>
    </subcellularLocation>
</comment>
<evidence type="ECO:0000256" key="3">
    <source>
        <dbReference type="ARBA" id="ARBA00011291"/>
    </source>
</evidence>
<dbReference type="EMBL" id="MF457404">
    <property type="protein sequence ID" value="AUN45024.1"/>
    <property type="molecule type" value="Genomic_DNA"/>
</dbReference>